<evidence type="ECO:0000313" key="4">
    <source>
        <dbReference type="EnsemblMetazoa" id="tetur10g00780.1"/>
    </source>
</evidence>
<dbReference type="InterPro" id="IPR015915">
    <property type="entry name" value="Kelch-typ_b-propeller"/>
</dbReference>
<dbReference type="Proteomes" id="UP000015104">
    <property type="component" value="Unassembled WGS sequence"/>
</dbReference>
<keyword evidence="1" id="KW-0880">Kelch repeat</keyword>
<feature type="region of interest" description="Disordered" evidence="3">
    <location>
        <begin position="399"/>
        <end position="443"/>
    </location>
</feature>
<name>T1KEU5_TETUR</name>
<dbReference type="EnsemblMetazoa" id="tetur10g00780.1">
    <property type="protein sequence ID" value="tetur10g00780.1"/>
    <property type="gene ID" value="tetur10g00780"/>
</dbReference>
<feature type="compositionally biased region" description="Low complexity" evidence="3">
    <location>
        <begin position="538"/>
        <end position="548"/>
    </location>
</feature>
<protein>
    <submittedName>
        <fullName evidence="4">Uncharacterized protein</fullName>
    </submittedName>
</protein>
<dbReference type="STRING" id="32264.T1KEU5"/>
<dbReference type="Gene3D" id="2.120.10.80">
    <property type="entry name" value="Kelch-type beta propeller"/>
    <property type="match status" value="1"/>
</dbReference>
<organism evidence="4 5">
    <name type="scientific">Tetranychus urticae</name>
    <name type="common">Two-spotted spider mite</name>
    <dbReference type="NCBI Taxonomy" id="32264"/>
    <lineage>
        <taxon>Eukaryota</taxon>
        <taxon>Metazoa</taxon>
        <taxon>Ecdysozoa</taxon>
        <taxon>Arthropoda</taxon>
        <taxon>Chelicerata</taxon>
        <taxon>Arachnida</taxon>
        <taxon>Acari</taxon>
        <taxon>Acariformes</taxon>
        <taxon>Trombidiformes</taxon>
        <taxon>Prostigmata</taxon>
        <taxon>Eleutherengona</taxon>
        <taxon>Raphignathae</taxon>
        <taxon>Tetranychoidea</taxon>
        <taxon>Tetranychidae</taxon>
        <taxon>Tetranychus</taxon>
    </lineage>
</organism>
<dbReference type="SUPFAM" id="SSF117281">
    <property type="entry name" value="Kelch motif"/>
    <property type="match status" value="1"/>
</dbReference>
<feature type="compositionally biased region" description="Basic and acidic residues" evidence="3">
    <location>
        <begin position="660"/>
        <end position="673"/>
    </location>
</feature>
<keyword evidence="2" id="KW-0677">Repeat</keyword>
<feature type="compositionally biased region" description="Basic residues" evidence="3">
    <location>
        <begin position="176"/>
        <end position="185"/>
    </location>
</feature>
<feature type="region of interest" description="Disordered" evidence="3">
    <location>
        <begin position="535"/>
        <end position="560"/>
    </location>
</feature>
<keyword evidence="5" id="KW-1185">Reference proteome</keyword>
<feature type="region of interest" description="Disordered" evidence="3">
    <location>
        <begin position="634"/>
        <end position="684"/>
    </location>
</feature>
<dbReference type="eggNOG" id="KOG0379">
    <property type="taxonomic scope" value="Eukaryota"/>
</dbReference>
<accession>T1KEU5</accession>
<feature type="region of interest" description="Disordered" evidence="3">
    <location>
        <begin position="269"/>
        <end position="293"/>
    </location>
</feature>
<feature type="region of interest" description="Disordered" evidence="3">
    <location>
        <begin position="465"/>
        <end position="494"/>
    </location>
</feature>
<evidence type="ECO:0000256" key="2">
    <source>
        <dbReference type="ARBA" id="ARBA00022737"/>
    </source>
</evidence>
<evidence type="ECO:0000256" key="3">
    <source>
        <dbReference type="SAM" id="MobiDB-lite"/>
    </source>
</evidence>
<feature type="compositionally biased region" description="Acidic residues" evidence="3">
    <location>
        <begin position="197"/>
        <end position="211"/>
    </location>
</feature>
<proteinExistence type="predicted"/>
<feature type="compositionally biased region" description="Polar residues" evidence="3">
    <location>
        <begin position="411"/>
        <end position="442"/>
    </location>
</feature>
<dbReference type="InterPro" id="IPR006652">
    <property type="entry name" value="Kelch_1"/>
</dbReference>
<evidence type="ECO:0000313" key="5">
    <source>
        <dbReference type="Proteomes" id="UP000015104"/>
    </source>
</evidence>
<evidence type="ECO:0000256" key="1">
    <source>
        <dbReference type="ARBA" id="ARBA00022441"/>
    </source>
</evidence>
<feature type="compositionally biased region" description="Low complexity" evidence="3">
    <location>
        <begin position="157"/>
        <end position="175"/>
    </location>
</feature>
<dbReference type="HOGENOM" id="CLU_436334_0_0_1"/>
<dbReference type="Pfam" id="PF01344">
    <property type="entry name" value="Kelch_1"/>
    <property type="match status" value="1"/>
</dbReference>
<feature type="compositionally biased region" description="Basic and acidic residues" evidence="3">
    <location>
        <begin position="637"/>
        <end position="650"/>
    </location>
</feature>
<dbReference type="AlphaFoldDB" id="T1KEU5"/>
<sequence>MSLNQSCYELSQWSKVKCNKGPGNLHSHSAIKAFGCMFIFGGERDGQLLQDLWRYHFASNTWEKINIVGLMPNPRCRHTAVANPSLDIAAWDKEESESHLKITRSQSKSSYILSKSASKSNNLMPPKSISMCFGQNQQQETPLHEPNNLNKTKGKTNPAANNRNNLNQSNAINNRNKTKSAKFRSMKLCSKESFTISDDEDDAQEGDENDENGINNGQKQNKIRKSLKDKISQSRLVRSISSNSYNILHNQANGFQENGKIEAENLTEEPENTFDEDGEGDVGAQEDEDGDDGEFECDLDILKMCKSQSSEPVLETHHEFVVRKRIEGALRYGTKVRPKSEVLEGLFHLESLMEHGEYDVPSSSTSGGVRDGHNKVLNKRHTVSESMSYYSLCFPSPPYGRRIQSPEDSNDTPNGSSINGDEDTSSASTNTNRDNGSSTCHSVTKDDYNKIIVNGDSMIIETTHSTREPANERQISSHHPNGSSSDANATNINPESIHFDDHFYKALASPADATARTSGYNSSATLYTPSIESQGLPHSMSHSSGYHSFSEDSFDPPSSSSVYNPFHNHCGPHYSGHQHSHLPTTSSTNISSSSNLSFVPRRMSRLPRDNSSFELKQLSSLPFPAKTETNEGFNVRLSKDVRTRARERASLRGQSTNPKTNEEKVNGSQEPREGSMNIGSIDNKRNNHENRLWQQANVIREVVVPSSPGPRKWSSYSPVRSKVHQHHWQLCMYVFGGREQSCSQTMYKQPISVWKFYI</sequence>
<reference evidence="4" key="2">
    <citation type="submission" date="2015-06" db="UniProtKB">
        <authorList>
            <consortium name="EnsemblMetazoa"/>
        </authorList>
    </citation>
    <scope>IDENTIFICATION</scope>
</reference>
<dbReference type="PANTHER" id="PTHR46093">
    <property type="entry name" value="ACYL-COA-BINDING DOMAIN-CONTAINING PROTEIN 5"/>
    <property type="match status" value="1"/>
</dbReference>
<feature type="region of interest" description="Disordered" evidence="3">
    <location>
        <begin position="574"/>
        <end position="598"/>
    </location>
</feature>
<feature type="compositionally biased region" description="Low complexity" evidence="3">
    <location>
        <begin position="584"/>
        <end position="597"/>
    </location>
</feature>
<reference evidence="5" key="1">
    <citation type="submission" date="2011-08" db="EMBL/GenBank/DDBJ databases">
        <authorList>
            <person name="Rombauts S."/>
        </authorList>
    </citation>
    <scope>NUCLEOTIDE SEQUENCE</scope>
    <source>
        <strain evidence="5">London</strain>
    </source>
</reference>
<feature type="compositionally biased region" description="Polar residues" evidence="3">
    <location>
        <begin position="136"/>
        <end position="151"/>
    </location>
</feature>
<feature type="compositionally biased region" description="Polar residues" evidence="3">
    <location>
        <begin position="473"/>
        <end position="494"/>
    </location>
</feature>
<dbReference type="PANTHER" id="PTHR46093:SF18">
    <property type="entry name" value="FIBRONECTIN TYPE-III DOMAIN-CONTAINING PROTEIN"/>
    <property type="match status" value="1"/>
</dbReference>
<dbReference type="EMBL" id="CAEY01000029">
    <property type="status" value="NOT_ANNOTATED_CDS"/>
    <property type="molecule type" value="Genomic_DNA"/>
</dbReference>
<feature type="region of interest" description="Disordered" evidence="3">
    <location>
        <begin position="136"/>
        <end position="222"/>
    </location>
</feature>